<keyword evidence="3" id="KW-1185">Reference proteome</keyword>
<evidence type="ECO:0000313" key="3">
    <source>
        <dbReference type="Proteomes" id="UP000184386"/>
    </source>
</evidence>
<feature type="coiled-coil region" evidence="1">
    <location>
        <begin position="100"/>
        <end position="127"/>
    </location>
</feature>
<sequence length="142" mass="16761">MAGIYWYECRIEEAQRKIASLKDKLDNLNSMKSEVSNGADITQGQIEKKRKTAKDLLMMESRLPLVRSLNDKVQENVDDTFRYNMLSKFDDADAEVNSAIHKVQEEIEEQNEIIRQCRLEIIRIQEEERREAARRESERNKI</sequence>
<protein>
    <recommendedName>
        <fullName evidence="4">DUF5082 domain-containing protein</fullName>
    </recommendedName>
</protein>
<dbReference type="STRING" id="1121322.SAMN02745136_01011"/>
<reference evidence="2 3" key="1">
    <citation type="submission" date="2016-11" db="EMBL/GenBank/DDBJ databases">
        <authorList>
            <person name="Jaros S."/>
            <person name="Januszkiewicz K."/>
            <person name="Wedrychowicz H."/>
        </authorList>
    </citation>
    <scope>NUCLEOTIDE SEQUENCE [LARGE SCALE GENOMIC DNA]</scope>
    <source>
        <strain evidence="2 3">DSM 15929</strain>
    </source>
</reference>
<gene>
    <name evidence="2" type="ORF">SAMN02745136_01011</name>
</gene>
<evidence type="ECO:0000313" key="2">
    <source>
        <dbReference type="EMBL" id="SHJ82902.1"/>
    </source>
</evidence>
<organism evidence="2 3">
    <name type="scientific">Anaerocolumna jejuensis DSM 15929</name>
    <dbReference type="NCBI Taxonomy" id="1121322"/>
    <lineage>
        <taxon>Bacteria</taxon>
        <taxon>Bacillati</taxon>
        <taxon>Bacillota</taxon>
        <taxon>Clostridia</taxon>
        <taxon>Lachnospirales</taxon>
        <taxon>Lachnospiraceae</taxon>
        <taxon>Anaerocolumna</taxon>
    </lineage>
</organism>
<dbReference type="RefSeq" id="WP_073273519.1">
    <property type="nucleotide sequence ID" value="NZ_FRAC01000007.1"/>
</dbReference>
<dbReference type="OrthoDB" id="9846546at2"/>
<name>A0A1M6MHE4_9FIRM</name>
<dbReference type="EMBL" id="FRAC01000007">
    <property type="protein sequence ID" value="SHJ82902.1"/>
    <property type="molecule type" value="Genomic_DNA"/>
</dbReference>
<evidence type="ECO:0000256" key="1">
    <source>
        <dbReference type="SAM" id="Coils"/>
    </source>
</evidence>
<proteinExistence type="predicted"/>
<evidence type="ECO:0008006" key="4">
    <source>
        <dbReference type="Google" id="ProtNLM"/>
    </source>
</evidence>
<dbReference type="AlphaFoldDB" id="A0A1M6MHE4"/>
<accession>A0A1M6MHE4</accession>
<keyword evidence="1" id="KW-0175">Coiled coil</keyword>
<dbReference type="Proteomes" id="UP000184386">
    <property type="component" value="Unassembled WGS sequence"/>
</dbReference>